<evidence type="ECO:0000313" key="2">
    <source>
        <dbReference type="Proteomes" id="UP000775547"/>
    </source>
</evidence>
<evidence type="ECO:0000313" key="1">
    <source>
        <dbReference type="EMBL" id="KAG5647174.1"/>
    </source>
</evidence>
<dbReference type="Proteomes" id="UP000775547">
    <property type="component" value="Unassembled WGS sequence"/>
</dbReference>
<proteinExistence type="predicted"/>
<organism evidence="1 2">
    <name type="scientific">Asterophora parasitica</name>
    <dbReference type="NCBI Taxonomy" id="117018"/>
    <lineage>
        <taxon>Eukaryota</taxon>
        <taxon>Fungi</taxon>
        <taxon>Dikarya</taxon>
        <taxon>Basidiomycota</taxon>
        <taxon>Agaricomycotina</taxon>
        <taxon>Agaricomycetes</taxon>
        <taxon>Agaricomycetidae</taxon>
        <taxon>Agaricales</taxon>
        <taxon>Tricholomatineae</taxon>
        <taxon>Lyophyllaceae</taxon>
        <taxon>Asterophora</taxon>
    </lineage>
</organism>
<accession>A0A9P7KF64</accession>
<reference evidence="1" key="2">
    <citation type="submission" date="2021-10" db="EMBL/GenBank/DDBJ databases">
        <title>Phylogenomics reveals ancestral predisposition of the termite-cultivated fungus Termitomyces towards a domesticated lifestyle.</title>
        <authorList>
            <person name="Auxier B."/>
            <person name="Grum-Grzhimaylo A."/>
            <person name="Cardenas M.E."/>
            <person name="Lodge J.D."/>
            <person name="Laessoe T."/>
            <person name="Pedersen O."/>
            <person name="Smith M.E."/>
            <person name="Kuyper T.W."/>
            <person name="Franco-Molano E.A."/>
            <person name="Baroni T.J."/>
            <person name="Aanen D.K."/>
        </authorList>
    </citation>
    <scope>NUCLEOTIDE SEQUENCE</scope>
    <source>
        <strain evidence="1">AP01</strain>
        <tissue evidence="1">Mycelium</tissue>
    </source>
</reference>
<keyword evidence="2" id="KW-1185">Reference proteome</keyword>
<protein>
    <submittedName>
        <fullName evidence="1">Uncharacterized protein</fullName>
    </submittedName>
</protein>
<gene>
    <name evidence="1" type="ORF">DXG03_001129</name>
</gene>
<name>A0A9P7KF64_9AGAR</name>
<comment type="caution">
    <text evidence="1">The sequence shown here is derived from an EMBL/GenBank/DDBJ whole genome shotgun (WGS) entry which is preliminary data.</text>
</comment>
<dbReference type="EMBL" id="JABCKV010000012">
    <property type="protein sequence ID" value="KAG5647174.1"/>
    <property type="molecule type" value="Genomic_DNA"/>
</dbReference>
<sequence>MVNATDPAPVDAFEVAKKLPVLKQALTIYHPGGGHNRKRVPILNFAVFQRHDPLTPGLPVSMVLQACFIISHNQ</sequence>
<reference evidence="1" key="1">
    <citation type="submission" date="2020-07" db="EMBL/GenBank/DDBJ databases">
        <authorList>
            <person name="Nieuwenhuis M."/>
            <person name="Van De Peppel L.J.J."/>
        </authorList>
    </citation>
    <scope>NUCLEOTIDE SEQUENCE</scope>
    <source>
        <strain evidence="1">AP01</strain>
        <tissue evidence="1">Mycelium</tissue>
    </source>
</reference>
<dbReference type="AlphaFoldDB" id="A0A9P7KF64"/>